<dbReference type="SUPFAM" id="SSF103473">
    <property type="entry name" value="MFS general substrate transporter"/>
    <property type="match status" value="1"/>
</dbReference>
<accession>A0A8E4F244</accession>
<dbReference type="AlphaFoldDB" id="A0A8E4F244"/>
<dbReference type="PANTHER" id="PTHR23517:SF2">
    <property type="entry name" value="MULTIDRUG RESISTANCE PROTEIN MDTH"/>
    <property type="match status" value="1"/>
</dbReference>
<reference evidence="9" key="1">
    <citation type="submission" date="2020-10" db="EMBL/GenBank/DDBJ databases">
        <authorList>
            <person name="Szabo G."/>
        </authorList>
    </citation>
    <scope>NUCLEOTIDE SEQUENCE</scope>
    <source>
        <strain evidence="9">PROFFT</strain>
    </source>
</reference>
<dbReference type="InterPro" id="IPR011701">
    <property type="entry name" value="MFS"/>
</dbReference>
<dbReference type="Gene3D" id="3.30.70.100">
    <property type="match status" value="1"/>
</dbReference>
<dbReference type="KEGG" id="ptf:PROFFT_A_05970"/>
<protein>
    <submittedName>
        <fullName evidence="9">Inner membrane transport protein YajR</fullName>
    </submittedName>
</protein>
<dbReference type="Gene3D" id="1.20.1250.20">
    <property type="entry name" value="MFS general substrate transporter like domains"/>
    <property type="match status" value="1"/>
</dbReference>
<feature type="transmembrane region" description="Helical" evidence="7">
    <location>
        <begin position="18"/>
        <end position="40"/>
    </location>
</feature>
<name>A0A8E4F244_9ENTR</name>
<evidence type="ECO:0000256" key="2">
    <source>
        <dbReference type="ARBA" id="ARBA00022448"/>
    </source>
</evidence>
<dbReference type="Pfam" id="PF21987">
    <property type="entry name" value="YajR_YAM"/>
    <property type="match status" value="1"/>
</dbReference>
<feature type="transmembrane region" description="Helical" evidence="7">
    <location>
        <begin position="140"/>
        <end position="162"/>
    </location>
</feature>
<feature type="transmembrane region" description="Helical" evidence="7">
    <location>
        <begin position="84"/>
        <end position="102"/>
    </location>
</feature>
<evidence type="ECO:0000313" key="9">
    <source>
        <dbReference type="EMBL" id="CAD6512287.1"/>
    </source>
</evidence>
<evidence type="ECO:0000256" key="6">
    <source>
        <dbReference type="ARBA" id="ARBA00023136"/>
    </source>
</evidence>
<gene>
    <name evidence="9" type="primary">yajR</name>
    <name evidence="9" type="ORF">PROFFT_A_05970</name>
</gene>
<evidence type="ECO:0000256" key="1">
    <source>
        <dbReference type="ARBA" id="ARBA00004651"/>
    </source>
</evidence>
<feature type="transmembrane region" description="Helical" evidence="7">
    <location>
        <begin position="254"/>
        <end position="275"/>
    </location>
</feature>
<feature type="transmembrane region" description="Helical" evidence="7">
    <location>
        <begin position="168"/>
        <end position="190"/>
    </location>
</feature>
<evidence type="ECO:0000256" key="5">
    <source>
        <dbReference type="ARBA" id="ARBA00022989"/>
    </source>
</evidence>
<dbReference type="PANTHER" id="PTHR23517">
    <property type="entry name" value="RESISTANCE PROTEIN MDTM, PUTATIVE-RELATED-RELATED"/>
    <property type="match status" value="1"/>
</dbReference>
<comment type="subcellular location">
    <subcellularLocation>
        <location evidence="1">Cell membrane</location>
        <topology evidence="1">Multi-pass membrane protein</topology>
    </subcellularLocation>
</comment>
<evidence type="ECO:0000256" key="3">
    <source>
        <dbReference type="ARBA" id="ARBA00022475"/>
    </source>
</evidence>
<keyword evidence="6 7" id="KW-0472">Membrane</keyword>
<dbReference type="Pfam" id="PF07690">
    <property type="entry name" value="MFS_1"/>
    <property type="match status" value="1"/>
</dbReference>
<evidence type="ECO:0000313" key="10">
    <source>
        <dbReference type="Proteomes" id="UP000683585"/>
    </source>
</evidence>
<evidence type="ECO:0000256" key="4">
    <source>
        <dbReference type="ARBA" id="ARBA00022692"/>
    </source>
</evidence>
<feature type="transmembrane region" description="Helical" evidence="7">
    <location>
        <begin position="108"/>
        <end position="128"/>
    </location>
</feature>
<keyword evidence="5 7" id="KW-1133">Transmembrane helix</keyword>
<keyword evidence="3" id="KW-1003">Cell membrane</keyword>
<feature type="transmembrane region" description="Helical" evidence="7">
    <location>
        <begin position="344"/>
        <end position="366"/>
    </location>
</feature>
<dbReference type="EMBL" id="LR890047">
    <property type="protein sequence ID" value="CAD6512287.1"/>
    <property type="molecule type" value="Genomic_DNA"/>
</dbReference>
<feature type="transmembrane region" description="Helical" evidence="7">
    <location>
        <begin position="52"/>
        <end position="72"/>
    </location>
</feature>
<proteinExistence type="predicted"/>
<dbReference type="InterPro" id="IPR036259">
    <property type="entry name" value="MFS_trans_sf"/>
</dbReference>
<dbReference type="GO" id="GO:0022857">
    <property type="term" value="F:transmembrane transporter activity"/>
    <property type="evidence" value="ECO:0007669"/>
    <property type="project" value="InterPro"/>
</dbReference>
<feature type="transmembrane region" description="Helical" evidence="7">
    <location>
        <begin position="372"/>
        <end position="390"/>
    </location>
</feature>
<evidence type="ECO:0000256" key="7">
    <source>
        <dbReference type="SAM" id="Phobius"/>
    </source>
</evidence>
<dbReference type="CDD" id="cd17472">
    <property type="entry name" value="MFS_YajR_like"/>
    <property type="match status" value="1"/>
</dbReference>
<organism evidence="9 10">
    <name type="scientific">Candidatus Profftia tarda</name>
    <dbReference type="NCBI Taxonomy" id="1177216"/>
    <lineage>
        <taxon>Bacteria</taxon>
        <taxon>Pseudomonadati</taxon>
        <taxon>Pseudomonadota</taxon>
        <taxon>Gammaproteobacteria</taxon>
        <taxon>Enterobacterales</taxon>
        <taxon>Enterobacteriaceae</taxon>
        <taxon>Candidatus Profftia</taxon>
    </lineage>
</organism>
<dbReference type="InterPro" id="IPR054152">
    <property type="entry name" value="YajR_YAM"/>
</dbReference>
<dbReference type="PROSITE" id="PS50850">
    <property type="entry name" value="MFS"/>
    <property type="match status" value="1"/>
</dbReference>
<dbReference type="GO" id="GO:0005886">
    <property type="term" value="C:plasma membrane"/>
    <property type="evidence" value="ECO:0007669"/>
    <property type="project" value="UniProtKB-SubCell"/>
</dbReference>
<dbReference type="Proteomes" id="UP000683585">
    <property type="component" value="Chromosome"/>
</dbReference>
<feature type="domain" description="Major facilitator superfamily (MFS) profile" evidence="8">
    <location>
        <begin position="1"/>
        <end position="394"/>
    </location>
</feature>
<feature type="transmembrane region" description="Helical" evidence="7">
    <location>
        <begin position="287"/>
        <end position="307"/>
    </location>
</feature>
<keyword evidence="4 7" id="KW-0812">Transmembrane</keyword>
<feature type="transmembrane region" description="Helical" evidence="7">
    <location>
        <begin position="313"/>
        <end position="332"/>
    </location>
</feature>
<dbReference type="InterPro" id="IPR050171">
    <property type="entry name" value="MFS_Transporters"/>
</dbReference>
<dbReference type="InterPro" id="IPR020846">
    <property type="entry name" value="MFS_dom"/>
</dbReference>
<feature type="transmembrane region" description="Helical" evidence="7">
    <location>
        <begin position="218"/>
        <end position="242"/>
    </location>
</feature>
<keyword evidence="2" id="KW-0813">Transport</keyword>
<keyword evidence="10" id="KW-1185">Reference proteome</keyword>
<sequence>MEVAMIDVRMTSEERKAIWGLGTVFSLRMLGMFMVLPVLNTYGASLVGSSKTLIGVAIGIYGLTQAIFQIPFGLFSDYIGRKPLIIYGLIIFALGSSLAAMTNSIWGVIIGRCLQGSGAISSPIMALLSDLTREQNRARAMAYIGMSLGLTFAISMVFGPIIARAIGLSGLFWIIALLAVGGLIITTFFIPEAKQHILNRDSNIVKGRFSIVLANSRLLPINLGIMFLHILLISSFVVLPPLMENAGLAHENQWKVYLFIMIISLSCVVPCVIYAEKHHQIKRVFQICVILMLIAEIIFWCSGLSLYSIFFGMLIFFIAFNILEALLPSLVSKESPTGHKGTAMGVYSTSQFIGVAIGGSLGGLLYAHVGVYGVFSSCAVLAIIWLALILKMKDPPYLSSIRIIIPDRIRATYWLENKIKNLCGVSDVVLIPQEKTAYIKIDSQVIDREQIESFLETQDSEKSDNKF</sequence>
<evidence type="ECO:0000259" key="8">
    <source>
        <dbReference type="PROSITE" id="PS50850"/>
    </source>
</evidence>